<evidence type="ECO:0000313" key="3">
    <source>
        <dbReference type="EMBL" id="PTE18507.1"/>
    </source>
</evidence>
<keyword evidence="2" id="KW-0812">Transmembrane</keyword>
<feature type="region of interest" description="Disordered" evidence="1">
    <location>
        <begin position="463"/>
        <end position="483"/>
    </location>
</feature>
<gene>
    <name evidence="3" type="ORF">C5F46_03820</name>
</gene>
<proteinExistence type="predicted"/>
<dbReference type="PIRSF" id="PIRSF004548">
    <property type="entry name" value="CreD"/>
    <property type="match status" value="1"/>
</dbReference>
<comment type="caution">
    <text evidence="3">The sequence shown here is derived from an EMBL/GenBank/DDBJ whole genome shotgun (WGS) entry which is preliminary data.</text>
</comment>
<dbReference type="Proteomes" id="UP000241899">
    <property type="component" value="Unassembled WGS sequence"/>
</dbReference>
<protein>
    <submittedName>
        <fullName evidence="3">Cell envelope integrity protein CreD</fullName>
    </submittedName>
</protein>
<evidence type="ECO:0000256" key="2">
    <source>
        <dbReference type="SAM" id="Phobius"/>
    </source>
</evidence>
<organism evidence="3 4">
    <name type="scientific">Phaeovulum veldkampii DSM 11550</name>
    <dbReference type="NCBI Taxonomy" id="1185920"/>
    <lineage>
        <taxon>Bacteria</taxon>
        <taxon>Pseudomonadati</taxon>
        <taxon>Pseudomonadota</taxon>
        <taxon>Alphaproteobacteria</taxon>
        <taxon>Rhodobacterales</taxon>
        <taxon>Paracoccaceae</taxon>
        <taxon>Phaeovulum</taxon>
    </lineage>
</organism>
<keyword evidence="2" id="KW-1133">Transmembrane helix</keyword>
<dbReference type="NCBIfam" id="NF008712">
    <property type="entry name" value="PRK11715.1-1"/>
    <property type="match status" value="1"/>
</dbReference>
<evidence type="ECO:0000256" key="1">
    <source>
        <dbReference type="SAM" id="MobiDB-lite"/>
    </source>
</evidence>
<dbReference type="GO" id="GO:0005886">
    <property type="term" value="C:plasma membrane"/>
    <property type="evidence" value="ECO:0007669"/>
    <property type="project" value="TreeGrafter"/>
</dbReference>
<keyword evidence="2" id="KW-0472">Membrane</keyword>
<dbReference type="InterPro" id="IPR010364">
    <property type="entry name" value="Uncharacterised_IM_CreD"/>
</dbReference>
<dbReference type="RefSeq" id="WP_107324038.1">
    <property type="nucleotide sequence ID" value="NZ_NHSP01000084.1"/>
</dbReference>
<name>A0A2T4JL70_9RHOB</name>
<accession>A0A2T4JL70</accession>
<dbReference type="PANTHER" id="PTHR30092">
    <property type="entry name" value="INNER MEMBRANE PROTEIN CRED"/>
    <property type="match status" value="1"/>
</dbReference>
<dbReference type="Pfam" id="PF06123">
    <property type="entry name" value="CreD"/>
    <property type="match status" value="1"/>
</dbReference>
<evidence type="ECO:0000313" key="4">
    <source>
        <dbReference type="Proteomes" id="UP000241899"/>
    </source>
</evidence>
<dbReference type="AlphaFoldDB" id="A0A2T4JL70"/>
<dbReference type="PANTHER" id="PTHR30092:SF0">
    <property type="entry name" value="INNER MEMBRANE PROTEIN CRED"/>
    <property type="match status" value="1"/>
</dbReference>
<feature type="transmembrane region" description="Helical" evidence="2">
    <location>
        <begin position="375"/>
        <end position="396"/>
    </location>
</feature>
<reference evidence="3 4" key="1">
    <citation type="submission" date="2018-03" db="EMBL/GenBank/DDBJ databases">
        <title>Rhodobacter veldkampii.</title>
        <authorList>
            <person name="Meyer T.E."/>
            <person name="Miller S."/>
            <person name="Lodha T."/>
            <person name="Gandham S."/>
            <person name="Chintalapati S."/>
            <person name="Chintalapati V.R."/>
        </authorList>
    </citation>
    <scope>NUCLEOTIDE SEQUENCE [LARGE SCALE GENOMIC DNA]</scope>
    <source>
        <strain evidence="3 4">DSM 11550</strain>
    </source>
</reference>
<feature type="compositionally biased region" description="Pro residues" evidence="1">
    <location>
        <begin position="466"/>
        <end position="483"/>
    </location>
</feature>
<keyword evidence="4" id="KW-1185">Reference proteome</keyword>
<dbReference type="EMBL" id="PZKF01000006">
    <property type="protein sequence ID" value="PTE18507.1"/>
    <property type="molecule type" value="Genomic_DNA"/>
</dbReference>
<feature type="transmembrane region" description="Helical" evidence="2">
    <location>
        <begin position="320"/>
        <end position="338"/>
    </location>
</feature>
<feature type="transmembrane region" description="Helical" evidence="2">
    <location>
        <begin position="426"/>
        <end position="444"/>
    </location>
</feature>
<sequence>MLRSAGVRFLVVAVLGLLMLIPLLMVSDVVSSRRTYHTDVLDQVGEEWGGKQVIAGPMLVLPVTEDVVEQRKRDVIDPATGRVMVHEASGLPVQESYEVTVSTARDPVVLLPGQFTARLSTRTELRHRGIFDVPVYQATVEMEFDFPLSQAEKLLVGAEKVDWAGAQLVARLQSNRALRGAASLKAGNTDFGLEPRNDDEPGLSVALNDPRGHDRYALRLDLNGADSLRIAPVGRTTKVEMRSDWPHPSFDGAFLPNTHDITDTGFVAEWMIPHLARNLAQASRMPASSASDMLRQASSDTSFGFSFYQPNDFYQKAWRASKYGLLTVALTFLTVFLIEGRRETPLHPVQYILIGLAQAIFILLMLAYAEQIGFGPAYALSAGATTLLLTAFGVFGLRLGRRAAVLGLMLGVLYAVLYLILQSTDYALLAGASLAFLALGATMYSTRNEEWYGPTGSAGWLLRQKPVPPPLPDAAPPQSPPLP</sequence>
<feature type="transmembrane region" description="Helical" evidence="2">
    <location>
        <begin position="403"/>
        <end position="420"/>
    </location>
</feature>
<feature type="transmembrane region" description="Helical" evidence="2">
    <location>
        <begin position="350"/>
        <end position="369"/>
    </location>
</feature>
<dbReference type="OrthoDB" id="9791851at2"/>